<keyword evidence="1" id="KW-0489">Methyltransferase</keyword>
<evidence type="ECO:0000313" key="5">
    <source>
        <dbReference type="EMBL" id="KAL1628121.1"/>
    </source>
</evidence>
<protein>
    <recommendedName>
        <fullName evidence="4">O-methyltransferase C-terminal domain-containing protein</fullName>
    </recommendedName>
</protein>
<keyword evidence="6" id="KW-1185">Reference proteome</keyword>
<dbReference type="Proteomes" id="UP001521116">
    <property type="component" value="Unassembled WGS sequence"/>
</dbReference>
<dbReference type="InterPro" id="IPR036390">
    <property type="entry name" value="WH_DNA-bd_sf"/>
</dbReference>
<dbReference type="InterPro" id="IPR029063">
    <property type="entry name" value="SAM-dependent_MTases_sf"/>
</dbReference>
<keyword evidence="2" id="KW-0808">Transferase</keyword>
<dbReference type="Gene3D" id="3.40.50.150">
    <property type="entry name" value="Vaccinia Virus protein VP39"/>
    <property type="match status" value="1"/>
</dbReference>
<reference evidence="5 6" key="1">
    <citation type="submission" date="2024-02" db="EMBL/GenBank/DDBJ databases">
        <title>De novo assembly and annotation of 12 fungi associated with fruit tree decline syndrome in Ontario, Canada.</title>
        <authorList>
            <person name="Sulman M."/>
            <person name="Ellouze W."/>
            <person name="Ilyukhin E."/>
        </authorList>
    </citation>
    <scope>NUCLEOTIDE SEQUENCE [LARGE SCALE GENOMIC DNA]</scope>
    <source>
        <strain evidence="5 6">M1-105</strain>
    </source>
</reference>
<evidence type="ECO:0000256" key="1">
    <source>
        <dbReference type="ARBA" id="ARBA00022603"/>
    </source>
</evidence>
<dbReference type="InterPro" id="IPR016461">
    <property type="entry name" value="COMT-like"/>
</dbReference>
<dbReference type="PROSITE" id="PS51683">
    <property type="entry name" value="SAM_OMT_II"/>
    <property type="match status" value="1"/>
</dbReference>
<dbReference type="InterPro" id="IPR036388">
    <property type="entry name" value="WH-like_DNA-bd_sf"/>
</dbReference>
<dbReference type="Gene3D" id="1.10.10.10">
    <property type="entry name" value="Winged helix-like DNA-binding domain superfamily/Winged helix DNA-binding domain"/>
    <property type="match status" value="1"/>
</dbReference>
<dbReference type="SUPFAM" id="SSF53335">
    <property type="entry name" value="S-adenosyl-L-methionine-dependent methyltransferases"/>
    <property type="match status" value="1"/>
</dbReference>
<comment type="caution">
    <text evidence="5">The sequence shown here is derived from an EMBL/GenBank/DDBJ whole genome shotgun (WGS) entry which is preliminary data.</text>
</comment>
<evidence type="ECO:0000256" key="2">
    <source>
        <dbReference type="ARBA" id="ARBA00022679"/>
    </source>
</evidence>
<evidence type="ECO:0000313" key="6">
    <source>
        <dbReference type="Proteomes" id="UP001521116"/>
    </source>
</evidence>
<name>A0ABR3SS11_9PEZI</name>
<organism evidence="5 6">
    <name type="scientific">Neofusicoccum ribis</name>
    <dbReference type="NCBI Taxonomy" id="45134"/>
    <lineage>
        <taxon>Eukaryota</taxon>
        <taxon>Fungi</taxon>
        <taxon>Dikarya</taxon>
        <taxon>Ascomycota</taxon>
        <taxon>Pezizomycotina</taxon>
        <taxon>Dothideomycetes</taxon>
        <taxon>Dothideomycetes incertae sedis</taxon>
        <taxon>Botryosphaeriales</taxon>
        <taxon>Botryosphaeriaceae</taxon>
        <taxon>Neofusicoccum</taxon>
    </lineage>
</organism>
<dbReference type="SUPFAM" id="SSF46785">
    <property type="entry name" value="Winged helix' DNA-binding domain"/>
    <property type="match status" value="1"/>
</dbReference>
<sequence length="403" mass="44302">MASVDLESLAGDLTSAVRAYKAAPPSSTDAVLNRRLVTQLAKSIITEIEEPGERPFDYVAQTAELATLRMLMEWRAIEHIPPTGSITYTELASKISADPSLIRRFCWPSVASGLLAQPTTDAVAHTAASRCFLNENPQGAYFKCLYDFVTPASVAWPRWAATHGRTAPVEPSDNPFSHGHGAPDKGYWEILTGQFLLDLNAAMQNLDAILPTNGAYPFGLIAEGAAKVAPDAALVVDVGAGRGQAIERMREECPAIPPERCVLQDTEEVIADVERMGAEGLRGVKRMVVDYFEEQPCKGALVYFMRRIMHDWSDKYCVQILERLRDAMAEHSRILIMDQILENPPSRVTAAMDIVMMTVGAGERDVKSWNELIEKVGGLEVVKFWRNPVSPMGVVEVKKKASS</sequence>
<dbReference type="Pfam" id="PF00891">
    <property type="entry name" value="Methyltransf_2"/>
    <property type="match status" value="1"/>
</dbReference>
<evidence type="ECO:0000259" key="4">
    <source>
        <dbReference type="Pfam" id="PF00891"/>
    </source>
</evidence>
<dbReference type="PANTHER" id="PTHR43712:SF16">
    <property type="entry name" value="O-METHYLTRANSFERASE ELCB"/>
    <property type="match status" value="1"/>
</dbReference>
<keyword evidence="3" id="KW-0949">S-adenosyl-L-methionine</keyword>
<accession>A0ABR3SS11</accession>
<evidence type="ECO:0000256" key="3">
    <source>
        <dbReference type="ARBA" id="ARBA00022691"/>
    </source>
</evidence>
<dbReference type="EMBL" id="JAJVDC020000065">
    <property type="protein sequence ID" value="KAL1628121.1"/>
    <property type="molecule type" value="Genomic_DNA"/>
</dbReference>
<gene>
    <name evidence="5" type="ORF">SLS56_006052</name>
</gene>
<proteinExistence type="predicted"/>
<feature type="domain" description="O-methyltransferase C-terminal" evidence="4">
    <location>
        <begin position="234"/>
        <end position="377"/>
    </location>
</feature>
<dbReference type="PANTHER" id="PTHR43712">
    <property type="entry name" value="PUTATIVE (AFU_ORTHOLOGUE AFUA_4G14580)-RELATED"/>
    <property type="match status" value="1"/>
</dbReference>
<dbReference type="InterPro" id="IPR001077">
    <property type="entry name" value="COMT_C"/>
</dbReference>